<dbReference type="OrthoDB" id="10610977at2759"/>
<comment type="caution">
    <text evidence="2">The sequence shown here is derived from an EMBL/GenBank/DDBJ whole genome shotgun (WGS) entry which is preliminary data.</text>
</comment>
<evidence type="ECO:0000256" key="1">
    <source>
        <dbReference type="SAM" id="MobiDB-lite"/>
    </source>
</evidence>
<feature type="region of interest" description="Disordered" evidence="1">
    <location>
        <begin position="1"/>
        <end position="27"/>
    </location>
</feature>
<feature type="compositionally biased region" description="Polar residues" evidence="1">
    <location>
        <begin position="1"/>
        <end position="15"/>
    </location>
</feature>
<sequence length="403" mass="43185">MPSFNTESIVQQTKSKPAKMAVDVESDPGVCPDAPKLSNAVLSCAAPYHKNEPSSQNAVKESSDASADIGIIHKSTSKPLGPSDPTAGLTAADLTHLLHPGIANVSAMTPTTLSVRLPVLTLLSNPNTSVHTLHRALLTAHLRTNPALLLPPAPDDNGDSSIHLAANYAAAGMSAFTQKAAADGPATPFSSAPLHPDDLHCVRRFTLLVPTHKGYFGDHVVKREQMSAFLFSGAVRGVGLGIGCCVGDDVVAPGGPGTPDDPLVLEHRWFLAQTEKEKDEREAWRGIVRRAVRTLMAGMAKALFAEGGEGEEAREHFLREVVFQEWCDGWGEKCGADVRLVREVRAVIAEMEDCYGSVLRGRLRVAEGTEGGDWGEVVEEEEMEEGWEEMEVVEVAEVAEMEG</sequence>
<gene>
    <name evidence="2" type="ORF">DBV05_g9950</name>
</gene>
<organism evidence="2 3">
    <name type="scientific">Lasiodiplodia theobromae</name>
    <dbReference type="NCBI Taxonomy" id="45133"/>
    <lineage>
        <taxon>Eukaryota</taxon>
        <taxon>Fungi</taxon>
        <taxon>Dikarya</taxon>
        <taxon>Ascomycota</taxon>
        <taxon>Pezizomycotina</taxon>
        <taxon>Dothideomycetes</taxon>
        <taxon>Dothideomycetes incertae sedis</taxon>
        <taxon>Botryosphaeriales</taxon>
        <taxon>Botryosphaeriaceae</taxon>
        <taxon>Lasiodiplodia</taxon>
    </lineage>
</organism>
<dbReference type="Proteomes" id="UP000325902">
    <property type="component" value="Unassembled WGS sequence"/>
</dbReference>
<evidence type="ECO:0000313" key="3">
    <source>
        <dbReference type="Proteomes" id="UP000325902"/>
    </source>
</evidence>
<proteinExistence type="predicted"/>
<protein>
    <submittedName>
        <fullName evidence="2">Uncharacterized protein</fullName>
    </submittedName>
</protein>
<dbReference type="EMBL" id="VCHE01000103">
    <property type="protein sequence ID" value="KAB2571394.1"/>
    <property type="molecule type" value="Genomic_DNA"/>
</dbReference>
<name>A0A5N5D213_9PEZI</name>
<evidence type="ECO:0000313" key="2">
    <source>
        <dbReference type="EMBL" id="KAB2571394.1"/>
    </source>
</evidence>
<reference evidence="2 3" key="1">
    <citation type="journal article" date="2019" name="Sci. Rep.">
        <title>A multi-omics analysis of the grapevine pathogen Lasiodiplodia theobromae reveals that temperature affects the expression of virulence- and pathogenicity-related genes.</title>
        <authorList>
            <person name="Felix C."/>
            <person name="Meneses R."/>
            <person name="Goncalves M.F.M."/>
            <person name="Tilleman L."/>
            <person name="Duarte A.S."/>
            <person name="Jorrin-Novo J.V."/>
            <person name="Van de Peer Y."/>
            <person name="Deforce D."/>
            <person name="Van Nieuwerburgh F."/>
            <person name="Esteves A.C."/>
            <person name="Alves A."/>
        </authorList>
    </citation>
    <scope>NUCLEOTIDE SEQUENCE [LARGE SCALE GENOMIC DNA]</scope>
    <source>
        <strain evidence="2 3">LA-SOL3</strain>
    </source>
</reference>
<keyword evidence="3" id="KW-1185">Reference proteome</keyword>
<dbReference type="AlphaFoldDB" id="A0A5N5D213"/>
<accession>A0A5N5D213</accession>